<dbReference type="GO" id="GO:0030163">
    <property type="term" value="P:protein catabolic process"/>
    <property type="evidence" value="ECO:0007669"/>
    <property type="project" value="InterPro"/>
</dbReference>
<organism evidence="3 4">
    <name type="scientific">Symbiodinium necroappetens</name>
    <dbReference type="NCBI Taxonomy" id="1628268"/>
    <lineage>
        <taxon>Eukaryota</taxon>
        <taxon>Sar</taxon>
        <taxon>Alveolata</taxon>
        <taxon>Dinophyceae</taxon>
        <taxon>Suessiales</taxon>
        <taxon>Symbiodiniaceae</taxon>
        <taxon>Symbiodinium</taxon>
    </lineage>
</organism>
<dbReference type="Proteomes" id="UP000601435">
    <property type="component" value="Unassembled WGS sequence"/>
</dbReference>
<sequence>MLTGAASPAFVAFRPSASSGAQRTVSTPPASQISQERGSPLALAARDVAAGSGLLCAAFAARSGRRTARRAVDMPVKEPPVTTTVAIPGAKVEEETKQKRADEYRLVLYNDPLNKREFVARCLMTICLLKEGDAYQVMMKAHKEGVAVVGTYSFETAEAYCDGLKSQGLSVDIFPVDKDE</sequence>
<feature type="domain" description="Adaptor protein ClpS core" evidence="2">
    <location>
        <begin position="100"/>
        <end position="169"/>
    </location>
</feature>
<proteinExistence type="predicted"/>
<gene>
    <name evidence="3" type="primary">clpS</name>
    <name evidence="3" type="ORF">SNEC2469_LOCUS19379</name>
</gene>
<evidence type="ECO:0000313" key="4">
    <source>
        <dbReference type="Proteomes" id="UP000601435"/>
    </source>
</evidence>
<dbReference type="AlphaFoldDB" id="A0A812WHY0"/>
<dbReference type="PANTHER" id="PTHR33473:SF17">
    <property type="entry name" value="ATP-DEPENDENT CLP PROTEASE ADAPTER PROTEIN CLPS1, CHLOROPLASTIC"/>
    <property type="match status" value="1"/>
</dbReference>
<name>A0A812WHY0_9DINO</name>
<protein>
    <submittedName>
        <fullName evidence="3">ClpS protein</fullName>
    </submittedName>
</protein>
<dbReference type="InterPro" id="IPR003769">
    <property type="entry name" value="ClpS_core"/>
</dbReference>
<dbReference type="EMBL" id="CAJNJA010033153">
    <property type="protein sequence ID" value="CAE7675466.1"/>
    <property type="molecule type" value="Genomic_DNA"/>
</dbReference>
<dbReference type="OrthoDB" id="2013930at2759"/>
<accession>A0A812WHY0</accession>
<dbReference type="PANTHER" id="PTHR33473">
    <property type="entry name" value="ATP-DEPENDENT CLP PROTEASE ADAPTER PROTEIN CLPS1, CHLOROPLASTIC"/>
    <property type="match status" value="1"/>
</dbReference>
<reference evidence="3" key="1">
    <citation type="submission" date="2021-02" db="EMBL/GenBank/DDBJ databases">
        <authorList>
            <person name="Dougan E. K."/>
            <person name="Rhodes N."/>
            <person name="Thang M."/>
            <person name="Chan C."/>
        </authorList>
    </citation>
    <scope>NUCLEOTIDE SEQUENCE</scope>
</reference>
<dbReference type="InterPro" id="IPR022935">
    <property type="entry name" value="ClpS"/>
</dbReference>
<evidence type="ECO:0000259" key="2">
    <source>
        <dbReference type="Pfam" id="PF02617"/>
    </source>
</evidence>
<feature type="region of interest" description="Disordered" evidence="1">
    <location>
        <begin position="17"/>
        <end position="38"/>
    </location>
</feature>
<dbReference type="InterPro" id="IPR014719">
    <property type="entry name" value="Ribosomal_bL12_C/ClpS-like"/>
</dbReference>
<evidence type="ECO:0000256" key="1">
    <source>
        <dbReference type="SAM" id="MobiDB-lite"/>
    </source>
</evidence>
<dbReference type="Gene3D" id="3.30.1390.10">
    <property type="match status" value="1"/>
</dbReference>
<dbReference type="GO" id="GO:0006508">
    <property type="term" value="P:proteolysis"/>
    <property type="evidence" value="ECO:0007669"/>
    <property type="project" value="InterPro"/>
</dbReference>
<feature type="compositionally biased region" description="Polar residues" evidence="1">
    <location>
        <begin position="17"/>
        <end position="37"/>
    </location>
</feature>
<evidence type="ECO:0000313" key="3">
    <source>
        <dbReference type="EMBL" id="CAE7675466.1"/>
    </source>
</evidence>
<dbReference type="Pfam" id="PF02617">
    <property type="entry name" value="ClpS"/>
    <property type="match status" value="1"/>
</dbReference>
<dbReference type="SUPFAM" id="SSF54736">
    <property type="entry name" value="ClpS-like"/>
    <property type="match status" value="1"/>
</dbReference>
<keyword evidence="4" id="KW-1185">Reference proteome</keyword>
<comment type="caution">
    <text evidence="3">The sequence shown here is derived from an EMBL/GenBank/DDBJ whole genome shotgun (WGS) entry which is preliminary data.</text>
</comment>